<dbReference type="InterPro" id="IPR045644">
    <property type="entry name" value="DUF6404"/>
</dbReference>
<feature type="region of interest" description="Disordered" evidence="1">
    <location>
        <begin position="1"/>
        <end position="40"/>
    </location>
</feature>
<keyword evidence="4" id="KW-1185">Reference proteome</keyword>
<sequence length="159" mass="17514">MGQSSFEDRLARLREKEAQATPQQPNARKAPEVPHGKPASNRRERLILALAHLERGGVTGAYAYAPAFRALARAGIIVKPLHYRSWIGLVIFFLFLFSAVTVLAVVIGVLMGHLPRPIRSLIEAGPVVYLMLTLTFGIGFAAVHKIKAAQIGLPRWRDL</sequence>
<evidence type="ECO:0000313" key="4">
    <source>
        <dbReference type="Proteomes" id="UP001556098"/>
    </source>
</evidence>
<proteinExistence type="predicted"/>
<evidence type="ECO:0000256" key="1">
    <source>
        <dbReference type="SAM" id="MobiDB-lite"/>
    </source>
</evidence>
<reference evidence="3 4" key="1">
    <citation type="submission" date="2024-07" db="EMBL/GenBank/DDBJ databases">
        <title>Marimonas sp.nov., isolated from tidal-flat sediment.</title>
        <authorList>
            <person name="Jayan J.N."/>
            <person name="Lee S.S."/>
        </authorList>
    </citation>
    <scope>NUCLEOTIDE SEQUENCE [LARGE SCALE GENOMIC DNA]</scope>
    <source>
        <strain evidence="3 4">MJW-29</strain>
    </source>
</reference>
<evidence type="ECO:0000256" key="2">
    <source>
        <dbReference type="SAM" id="Phobius"/>
    </source>
</evidence>
<keyword evidence="2" id="KW-0812">Transmembrane</keyword>
<dbReference type="RefSeq" id="WP_367876374.1">
    <property type="nucleotide sequence ID" value="NZ_JBFNXX010000002.1"/>
</dbReference>
<feature type="transmembrane region" description="Helical" evidence="2">
    <location>
        <begin position="86"/>
        <end position="112"/>
    </location>
</feature>
<name>A0ABV3RIG4_9RHOB</name>
<gene>
    <name evidence="3" type="ORF">AB2B41_03595</name>
</gene>
<keyword evidence="2" id="KW-0472">Membrane</keyword>
<feature type="compositionally biased region" description="Basic and acidic residues" evidence="1">
    <location>
        <begin position="29"/>
        <end position="40"/>
    </location>
</feature>
<evidence type="ECO:0000313" key="3">
    <source>
        <dbReference type="EMBL" id="MEW9918671.1"/>
    </source>
</evidence>
<dbReference type="Proteomes" id="UP001556098">
    <property type="component" value="Unassembled WGS sequence"/>
</dbReference>
<organism evidence="3 4">
    <name type="scientific">Sulfitobacter sediminis</name>
    <dbReference type="NCBI Taxonomy" id="3234186"/>
    <lineage>
        <taxon>Bacteria</taxon>
        <taxon>Pseudomonadati</taxon>
        <taxon>Pseudomonadota</taxon>
        <taxon>Alphaproteobacteria</taxon>
        <taxon>Rhodobacterales</taxon>
        <taxon>Roseobacteraceae</taxon>
        <taxon>Sulfitobacter</taxon>
    </lineage>
</organism>
<comment type="caution">
    <text evidence="3">The sequence shown here is derived from an EMBL/GenBank/DDBJ whole genome shotgun (WGS) entry which is preliminary data.</text>
</comment>
<feature type="transmembrane region" description="Helical" evidence="2">
    <location>
        <begin position="124"/>
        <end position="143"/>
    </location>
</feature>
<keyword evidence="2" id="KW-1133">Transmembrane helix</keyword>
<protein>
    <submittedName>
        <fullName evidence="3">DUF6404 family protein</fullName>
    </submittedName>
</protein>
<feature type="compositionally biased region" description="Basic and acidic residues" evidence="1">
    <location>
        <begin position="1"/>
        <end position="18"/>
    </location>
</feature>
<dbReference type="Pfam" id="PF19942">
    <property type="entry name" value="DUF6404"/>
    <property type="match status" value="1"/>
</dbReference>
<accession>A0ABV3RIG4</accession>
<dbReference type="EMBL" id="JBFNXX010000002">
    <property type="protein sequence ID" value="MEW9918671.1"/>
    <property type="molecule type" value="Genomic_DNA"/>
</dbReference>